<accession>A0ABW4T6H7</accession>
<protein>
    <submittedName>
        <fullName evidence="2">DEAD/DEAH box helicase</fullName>
    </submittedName>
</protein>
<organism evidence="2 3">
    <name type="scientific">Nonomuraea mangrovi</name>
    <dbReference type="NCBI Taxonomy" id="2316207"/>
    <lineage>
        <taxon>Bacteria</taxon>
        <taxon>Bacillati</taxon>
        <taxon>Actinomycetota</taxon>
        <taxon>Actinomycetes</taxon>
        <taxon>Streptosporangiales</taxon>
        <taxon>Streptosporangiaceae</taxon>
        <taxon>Nonomuraea</taxon>
    </lineage>
</organism>
<dbReference type="PROSITE" id="PS51192">
    <property type="entry name" value="HELICASE_ATP_BIND_1"/>
    <property type="match status" value="1"/>
</dbReference>
<keyword evidence="2" id="KW-0067">ATP-binding</keyword>
<dbReference type="EMBL" id="JBHUFV010000051">
    <property type="protein sequence ID" value="MFD1936552.1"/>
    <property type="molecule type" value="Genomic_DNA"/>
</dbReference>
<dbReference type="Proteomes" id="UP001597368">
    <property type="component" value="Unassembled WGS sequence"/>
</dbReference>
<dbReference type="Gene3D" id="3.40.50.300">
    <property type="entry name" value="P-loop containing nucleotide triphosphate hydrolases"/>
    <property type="match status" value="1"/>
</dbReference>
<dbReference type="RefSeq" id="WP_379576937.1">
    <property type="nucleotide sequence ID" value="NZ_JBHUFV010000051.1"/>
</dbReference>
<sequence length="143" mass="16051">MRRCLPPWPYLRHEQGEVLEAWFERRDKRDIVIKQNTGGRKTAVGLLIARSTLNEELGPAVYLAPDRYLAAQVRAEAAQMWLAVTERFDDLAFRSGQSMLVTTFQKLINGQSVFGVVGDHRDKLQMGIVVVDDAHAALATTEA</sequence>
<dbReference type="Pfam" id="PF00270">
    <property type="entry name" value="DEAD"/>
    <property type="match status" value="1"/>
</dbReference>
<name>A0ABW4T6H7_9ACTN</name>
<comment type="caution">
    <text evidence="2">The sequence shown here is derived from an EMBL/GenBank/DDBJ whole genome shotgun (WGS) entry which is preliminary data.</text>
</comment>
<dbReference type="GO" id="GO:0004386">
    <property type="term" value="F:helicase activity"/>
    <property type="evidence" value="ECO:0007669"/>
    <property type="project" value="UniProtKB-KW"/>
</dbReference>
<reference evidence="3" key="1">
    <citation type="journal article" date="2019" name="Int. J. Syst. Evol. Microbiol.">
        <title>The Global Catalogue of Microorganisms (GCM) 10K type strain sequencing project: providing services to taxonomists for standard genome sequencing and annotation.</title>
        <authorList>
            <consortium name="The Broad Institute Genomics Platform"/>
            <consortium name="The Broad Institute Genome Sequencing Center for Infectious Disease"/>
            <person name="Wu L."/>
            <person name="Ma J."/>
        </authorList>
    </citation>
    <scope>NUCLEOTIDE SEQUENCE [LARGE SCALE GENOMIC DNA]</scope>
    <source>
        <strain evidence="3">ICMP 6774ER</strain>
    </source>
</reference>
<dbReference type="SUPFAM" id="SSF52540">
    <property type="entry name" value="P-loop containing nucleoside triphosphate hydrolases"/>
    <property type="match status" value="1"/>
</dbReference>
<evidence type="ECO:0000259" key="1">
    <source>
        <dbReference type="PROSITE" id="PS51192"/>
    </source>
</evidence>
<evidence type="ECO:0000313" key="2">
    <source>
        <dbReference type="EMBL" id="MFD1936552.1"/>
    </source>
</evidence>
<keyword evidence="2" id="KW-0547">Nucleotide-binding</keyword>
<dbReference type="InterPro" id="IPR027417">
    <property type="entry name" value="P-loop_NTPase"/>
</dbReference>
<gene>
    <name evidence="2" type="ORF">ACFSKW_34275</name>
</gene>
<keyword evidence="2" id="KW-0347">Helicase</keyword>
<evidence type="ECO:0000313" key="3">
    <source>
        <dbReference type="Proteomes" id="UP001597368"/>
    </source>
</evidence>
<proteinExistence type="predicted"/>
<dbReference type="InterPro" id="IPR014001">
    <property type="entry name" value="Helicase_ATP-bd"/>
</dbReference>
<keyword evidence="3" id="KW-1185">Reference proteome</keyword>
<feature type="domain" description="Helicase ATP-binding" evidence="1">
    <location>
        <begin position="22"/>
        <end position="143"/>
    </location>
</feature>
<keyword evidence="2" id="KW-0378">Hydrolase</keyword>
<dbReference type="InterPro" id="IPR011545">
    <property type="entry name" value="DEAD/DEAH_box_helicase_dom"/>
</dbReference>